<dbReference type="CDD" id="cd00088">
    <property type="entry name" value="HPT"/>
    <property type="match status" value="1"/>
</dbReference>
<dbReference type="AlphaFoldDB" id="B6JBE7"/>
<dbReference type="GO" id="GO:0000160">
    <property type="term" value="P:phosphorelay signal transduction system"/>
    <property type="evidence" value="ECO:0007669"/>
    <property type="project" value="UniProtKB-KW"/>
</dbReference>
<dbReference type="Gene3D" id="1.20.120.160">
    <property type="entry name" value="HPT domain"/>
    <property type="match status" value="1"/>
</dbReference>
<sequence length="116" mass="12415">MPSPPLAPISASLDLAYLRSMTLGDVRLEREVLELFKAQTRDLIARLAAQPANARELAHTLKGSARAIGAFEVGEAALALEDAMRERKHVKASFKALETCVAEAFAAIDAVLANSN</sequence>
<dbReference type="PATRIC" id="fig|504832.7.peg.2770"/>
<dbReference type="HOGENOM" id="CLU_155085_0_1_5"/>
<evidence type="ECO:0000313" key="4">
    <source>
        <dbReference type="Proteomes" id="UP000007730"/>
    </source>
</evidence>
<accession>B6JBE7</accession>
<name>B6JBE7_AFIC5</name>
<dbReference type="EMBL" id="CP002826">
    <property type="protein sequence ID" value="AEI07316.1"/>
    <property type="molecule type" value="Genomic_DNA"/>
</dbReference>
<dbReference type="KEGG" id="ocg:OCA5_c26210"/>
<dbReference type="GO" id="GO:0004672">
    <property type="term" value="F:protein kinase activity"/>
    <property type="evidence" value="ECO:0007669"/>
    <property type="project" value="UniProtKB-ARBA"/>
</dbReference>
<evidence type="ECO:0000259" key="2">
    <source>
        <dbReference type="Pfam" id="PF01627"/>
    </source>
</evidence>
<dbReference type="Proteomes" id="UP000007730">
    <property type="component" value="Chromosome"/>
</dbReference>
<reference evidence="3 4" key="1">
    <citation type="journal article" date="2011" name="J. Bacteriol.">
        <title>Complete genome sequences of the chemolithoautotrophic Oligotropha carboxidovorans strains OM4 and OM5.</title>
        <authorList>
            <person name="Volland S."/>
            <person name="Rachinger M."/>
            <person name="Strittmatter A."/>
            <person name="Daniel R."/>
            <person name="Gottschalk G."/>
            <person name="Meyer O."/>
        </authorList>
    </citation>
    <scope>NUCLEOTIDE SEQUENCE [LARGE SCALE GENOMIC DNA]</scope>
    <source>
        <strain evidence="4">ATCC 49405 / DSM 1227 / KCTC 32145 / OM5</strain>
    </source>
</reference>
<dbReference type="SUPFAM" id="SSF47226">
    <property type="entry name" value="Histidine-containing phosphotransfer domain, HPT domain"/>
    <property type="match status" value="1"/>
</dbReference>
<dbReference type="OrthoDB" id="8454588at2"/>
<dbReference type="InterPro" id="IPR008207">
    <property type="entry name" value="Sig_transdc_His_kin_Hpt_dom"/>
</dbReference>
<evidence type="ECO:0000256" key="1">
    <source>
        <dbReference type="ARBA" id="ARBA00023012"/>
    </source>
</evidence>
<dbReference type="InterPro" id="IPR036641">
    <property type="entry name" value="HPT_dom_sf"/>
</dbReference>
<organism evidence="3 4">
    <name type="scientific">Afipia carboxidovorans (strain ATCC 49405 / DSM 1227 / KCTC 32145 / OM5)</name>
    <name type="common">Oligotropha carboxidovorans</name>
    <dbReference type="NCBI Taxonomy" id="504832"/>
    <lineage>
        <taxon>Bacteria</taxon>
        <taxon>Pseudomonadati</taxon>
        <taxon>Pseudomonadota</taxon>
        <taxon>Alphaproteobacteria</taxon>
        <taxon>Hyphomicrobiales</taxon>
        <taxon>Nitrobacteraceae</taxon>
        <taxon>Afipia</taxon>
    </lineage>
</organism>
<evidence type="ECO:0000313" key="3">
    <source>
        <dbReference type="EMBL" id="AEI07316.1"/>
    </source>
</evidence>
<proteinExistence type="predicted"/>
<keyword evidence="1" id="KW-0902">Two-component regulatory system</keyword>
<keyword evidence="4" id="KW-1185">Reference proteome</keyword>
<dbReference type="eggNOG" id="COG2198">
    <property type="taxonomic scope" value="Bacteria"/>
</dbReference>
<dbReference type="KEGG" id="oca:OCAR_5356"/>
<dbReference type="Pfam" id="PF01627">
    <property type="entry name" value="Hpt"/>
    <property type="match status" value="1"/>
</dbReference>
<gene>
    <name evidence="3" type="ordered locus">OCA5_c26210</name>
</gene>
<feature type="domain" description="HPt" evidence="2">
    <location>
        <begin position="31"/>
        <end position="104"/>
    </location>
</feature>
<dbReference type="STRING" id="504832.OCA5_c26210"/>
<dbReference type="RefSeq" id="WP_012562517.1">
    <property type="nucleotide sequence ID" value="NC_011386.1"/>
</dbReference>
<protein>
    <submittedName>
        <fullName evidence="3">Hpt domain protein</fullName>
    </submittedName>
</protein>